<protein>
    <recommendedName>
        <fullName evidence="3">Integrase core domain containing protein</fullName>
    </recommendedName>
</protein>
<dbReference type="Proteomes" id="UP000826656">
    <property type="component" value="Unassembled WGS sequence"/>
</dbReference>
<gene>
    <name evidence="1" type="ORF">KY290_024893</name>
</gene>
<dbReference type="PANTHER" id="PTHR48302">
    <property type="entry name" value="ULP1 PROTEASE FAMILY, C-TERMINAL CATALYTIC DOMAIN CONTAINING PROTEIN"/>
    <property type="match status" value="1"/>
</dbReference>
<reference evidence="1 2" key="1">
    <citation type="journal article" date="2021" name="bioRxiv">
        <title>Chromosome-scale and haplotype-resolved genome assembly of a tetraploid potato cultivar.</title>
        <authorList>
            <person name="Sun H."/>
            <person name="Jiao W.-B."/>
            <person name="Krause K."/>
            <person name="Campoy J.A."/>
            <person name="Goel M."/>
            <person name="Folz-Donahue K."/>
            <person name="Kukat C."/>
            <person name="Huettel B."/>
            <person name="Schneeberger K."/>
        </authorList>
    </citation>
    <scope>NUCLEOTIDE SEQUENCE [LARGE SCALE GENOMIC DNA]</scope>
    <source>
        <strain evidence="1">SolTubOtavaFocal</strain>
        <tissue evidence="1">Leaves</tissue>
    </source>
</reference>
<dbReference type="PANTHER" id="PTHR48302:SF2">
    <property type="entry name" value="DUF1985 DOMAIN-CONTAINING PROTEIN"/>
    <property type="match status" value="1"/>
</dbReference>
<evidence type="ECO:0000313" key="1">
    <source>
        <dbReference type="EMBL" id="KAH0754623.1"/>
    </source>
</evidence>
<keyword evidence="2" id="KW-1185">Reference proteome</keyword>
<name>A0ABQ7US26_SOLTU</name>
<evidence type="ECO:0008006" key="3">
    <source>
        <dbReference type="Google" id="ProtNLM"/>
    </source>
</evidence>
<proteinExistence type="predicted"/>
<accession>A0ABQ7US26</accession>
<evidence type="ECO:0000313" key="2">
    <source>
        <dbReference type="Proteomes" id="UP000826656"/>
    </source>
</evidence>
<organism evidence="1 2">
    <name type="scientific">Solanum tuberosum</name>
    <name type="common">Potato</name>
    <dbReference type="NCBI Taxonomy" id="4113"/>
    <lineage>
        <taxon>Eukaryota</taxon>
        <taxon>Viridiplantae</taxon>
        <taxon>Streptophyta</taxon>
        <taxon>Embryophyta</taxon>
        <taxon>Tracheophyta</taxon>
        <taxon>Spermatophyta</taxon>
        <taxon>Magnoliopsida</taxon>
        <taxon>eudicotyledons</taxon>
        <taxon>Gunneridae</taxon>
        <taxon>Pentapetalae</taxon>
        <taxon>asterids</taxon>
        <taxon>lamiids</taxon>
        <taxon>Solanales</taxon>
        <taxon>Solanaceae</taxon>
        <taxon>Solanoideae</taxon>
        <taxon>Solaneae</taxon>
        <taxon>Solanum</taxon>
    </lineage>
</organism>
<dbReference type="EMBL" id="JAIVGD010000018">
    <property type="protein sequence ID" value="KAH0754623.1"/>
    <property type="molecule type" value="Genomic_DNA"/>
</dbReference>
<comment type="caution">
    <text evidence="1">The sequence shown here is derived from an EMBL/GenBank/DDBJ whole genome shotgun (WGS) entry which is preliminary data.</text>
</comment>
<sequence length="276" mass="31558">MATYPDYVKLEGFPLALQIWFYECCNKFDVSIAIHTSNRALGIFNWDISKTIYILTISREECLENTASDLVLMDDELAIIEAENLSVLTNIPFNKKSKRDRSVRKNENFISSHSVVRQNDKDLPHISSQNVGSDPSLSFNKDLHKIAQEVVKVRIELEKFEKNVNAKFVEMKAFLDSSFRHIIEELKSLQSEVSTNKDVGDVSMDFGKNRNTPTLDDFVMPPMRESHLVALATRQTYVSSLVDVEVENRFVTPLIVVEVKTYRPSHSVLLKSKTHT</sequence>